<feature type="domain" description="Glyoxalase/fosfomycin resistance/dioxygenase" evidence="1">
    <location>
        <begin position="9"/>
        <end position="131"/>
    </location>
</feature>
<organism evidence="2 3">
    <name type="scientific">Pseudomonas schmalbachii</name>
    <dbReference type="NCBI Taxonomy" id="2816993"/>
    <lineage>
        <taxon>Bacteria</taxon>
        <taxon>Pseudomonadati</taxon>
        <taxon>Pseudomonadota</taxon>
        <taxon>Gammaproteobacteria</taxon>
        <taxon>Pseudomonadales</taxon>
        <taxon>Pseudomonadaceae</taxon>
        <taxon>Pseudomonas</taxon>
    </lineage>
</organism>
<dbReference type="SUPFAM" id="SSF54593">
    <property type="entry name" value="Glyoxalase/Bleomycin resistance protein/Dihydroxybiphenyl dioxygenase"/>
    <property type="match status" value="1"/>
</dbReference>
<evidence type="ECO:0000313" key="3">
    <source>
        <dbReference type="Proteomes" id="UP000669060"/>
    </source>
</evidence>
<dbReference type="EMBL" id="JAELYA010000002">
    <property type="protein sequence ID" value="MBO3274955.1"/>
    <property type="molecule type" value="Genomic_DNA"/>
</dbReference>
<dbReference type="Gene3D" id="3.10.180.10">
    <property type="entry name" value="2,3-Dihydroxybiphenyl 1,2-Dioxygenase, domain 1"/>
    <property type="match status" value="1"/>
</dbReference>
<dbReference type="RefSeq" id="WP_208312801.1">
    <property type="nucleotide sequence ID" value="NZ_JAELYA010000002.1"/>
</dbReference>
<comment type="caution">
    <text evidence="2">The sequence shown here is derived from an EMBL/GenBank/DDBJ whole genome shotgun (WGS) entry which is preliminary data.</text>
</comment>
<dbReference type="InterPro" id="IPR029068">
    <property type="entry name" value="Glyas_Bleomycin-R_OHBP_Dase"/>
</dbReference>
<evidence type="ECO:0000313" key="2">
    <source>
        <dbReference type="EMBL" id="MBO3274955.1"/>
    </source>
</evidence>
<name>A0ABS3TMR5_9PSED</name>
<dbReference type="InterPro" id="IPR028973">
    <property type="entry name" value="PhnB-like"/>
</dbReference>
<keyword evidence="3" id="KW-1185">Reference proteome</keyword>
<sequence>MQAVRPYLFFHGQCDEALAFYQHALGAKVTALMRYEEAPGPSQVPDGWSDKVMHASLQVGETQIWMSDGLGARHLPFSGFSLSLSLRGPVEVEQVFAALADGGRVDMPLEKTFWAQRFGMLTDRFGVGWMISCD</sequence>
<accession>A0ABS3TMR5</accession>
<proteinExistence type="predicted"/>
<protein>
    <submittedName>
        <fullName evidence="2">VOC family protein</fullName>
    </submittedName>
</protein>
<dbReference type="PANTHER" id="PTHR33990:SF1">
    <property type="entry name" value="PROTEIN YJDN"/>
    <property type="match status" value="1"/>
</dbReference>
<dbReference type="Proteomes" id="UP000669060">
    <property type="component" value="Unassembled WGS sequence"/>
</dbReference>
<dbReference type="PANTHER" id="PTHR33990">
    <property type="entry name" value="PROTEIN YJDN-RELATED"/>
    <property type="match status" value="1"/>
</dbReference>
<dbReference type="CDD" id="cd06588">
    <property type="entry name" value="PhnB_like"/>
    <property type="match status" value="1"/>
</dbReference>
<dbReference type="Pfam" id="PF00903">
    <property type="entry name" value="Glyoxalase"/>
    <property type="match status" value="1"/>
</dbReference>
<dbReference type="InterPro" id="IPR004360">
    <property type="entry name" value="Glyas_Fos-R_dOase_dom"/>
</dbReference>
<evidence type="ECO:0000259" key="1">
    <source>
        <dbReference type="Pfam" id="PF00903"/>
    </source>
</evidence>
<reference evidence="2 3" key="1">
    <citation type="submission" date="2020-12" db="EMBL/GenBank/DDBJ databases">
        <title>Pseudomonas schmalbachii sp. nov. isolated from millipede gut.</title>
        <authorList>
            <person name="Shelomi M."/>
        </authorList>
    </citation>
    <scope>NUCLEOTIDE SEQUENCE [LARGE SCALE GENOMIC DNA]</scope>
    <source>
        <strain evidence="2 3">Milli4</strain>
    </source>
</reference>
<gene>
    <name evidence="2" type="ORF">JFY56_06945</name>
</gene>